<evidence type="ECO:0000256" key="9">
    <source>
        <dbReference type="RuleBase" id="RU003357"/>
    </source>
</evidence>
<keyword evidence="2 8" id="KW-0813">Transport</keyword>
<evidence type="ECO:0000256" key="8">
    <source>
        <dbReference type="PROSITE-ProRule" id="PRU01360"/>
    </source>
</evidence>
<dbReference type="STRING" id="338188.ERS852397_00755"/>
<keyword evidence="5 9" id="KW-0798">TonB box</keyword>
<gene>
    <name evidence="12" type="ORF">ERS852397_00755</name>
</gene>
<dbReference type="InterPro" id="IPR023996">
    <property type="entry name" value="TonB-dep_OMP_SusC/RagA"/>
</dbReference>
<dbReference type="Proteomes" id="UP000095517">
    <property type="component" value="Unassembled WGS sequence"/>
</dbReference>
<keyword evidence="3 8" id="KW-1134">Transmembrane beta strand</keyword>
<keyword evidence="6 8" id="KW-0472">Membrane</keyword>
<keyword evidence="4 8" id="KW-0812">Transmembrane</keyword>
<dbReference type="InterPro" id="IPR023997">
    <property type="entry name" value="TonB-dep_OMP_SusC/RagA_CS"/>
</dbReference>
<comment type="subcellular location">
    <subcellularLocation>
        <location evidence="1 8">Cell outer membrane</location>
        <topology evidence="1 8">Multi-pass membrane protein</topology>
    </subcellularLocation>
</comment>
<dbReference type="FunFam" id="2.60.40.1120:FF:000003">
    <property type="entry name" value="Outer membrane protein Omp121"/>
    <property type="match status" value="1"/>
</dbReference>
<dbReference type="InterPro" id="IPR000531">
    <property type="entry name" value="Beta-barrel_TonB"/>
</dbReference>
<dbReference type="Gene3D" id="2.40.170.20">
    <property type="entry name" value="TonB-dependent receptor, beta-barrel domain"/>
    <property type="match status" value="1"/>
</dbReference>
<dbReference type="Pfam" id="PF00593">
    <property type="entry name" value="TonB_dep_Rec_b-barrel"/>
    <property type="match status" value="1"/>
</dbReference>
<reference evidence="12 13" key="1">
    <citation type="submission" date="2015-09" db="EMBL/GenBank/DDBJ databases">
        <authorList>
            <consortium name="Pathogen Informatics"/>
        </authorList>
    </citation>
    <scope>NUCLEOTIDE SEQUENCE [LARGE SCALE GENOMIC DNA]</scope>
    <source>
        <strain evidence="12 13">2789STDY5608840</strain>
    </source>
</reference>
<dbReference type="InterPro" id="IPR012910">
    <property type="entry name" value="Plug_dom"/>
</dbReference>
<evidence type="ECO:0000313" key="13">
    <source>
        <dbReference type="Proteomes" id="UP000095517"/>
    </source>
</evidence>
<evidence type="ECO:0000256" key="1">
    <source>
        <dbReference type="ARBA" id="ARBA00004571"/>
    </source>
</evidence>
<evidence type="ECO:0000256" key="4">
    <source>
        <dbReference type="ARBA" id="ARBA00022692"/>
    </source>
</evidence>
<feature type="domain" description="TonB-dependent receptor-like beta-barrel" evidence="10">
    <location>
        <begin position="458"/>
        <end position="885"/>
    </location>
</feature>
<comment type="similarity">
    <text evidence="8 9">Belongs to the TonB-dependent receptor family.</text>
</comment>
<dbReference type="Pfam" id="PF13715">
    <property type="entry name" value="CarbopepD_reg_2"/>
    <property type="match status" value="1"/>
</dbReference>
<keyword evidence="7 8" id="KW-0998">Cell outer membrane</keyword>
<dbReference type="SUPFAM" id="SSF56935">
    <property type="entry name" value="Porins"/>
    <property type="match status" value="1"/>
</dbReference>
<dbReference type="GO" id="GO:0009279">
    <property type="term" value="C:cell outer membrane"/>
    <property type="evidence" value="ECO:0007669"/>
    <property type="project" value="UniProtKB-SubCell"/>
</dbReference>
<evidence type="ECO:0000259" key="11">
    <source>
        <dbReference type="Pfam" id="PF07715"/>
    </source>
</evidence>
<evidence type="ECO:0000256" key="3">
    <source>
        <dbReference type="ARBA" id="ARBA00022452"/>
    </source>
</evidence>
<proteinExistence type="inferred from homology"/>
<dbReference type="Pfam" id="PF07715">
    <property type="entry name" value="Plug"/>
    <property type="match status" value="1"/>
</dbReference>
<keyword evidence="12" id="KW-0675">Receptor</keyword>
<dbReference type="PROSITE" id="PS52016">
    <property type="entry name" value="TONB_DEPENDENT_REC_3"/>
    <property type="match status" value="1"/>
</dbReference>
<dbReference type="NCBIfam" id="TIGR04056">
    <property type="entry name" value="OMP_RagA_SusC"/>
    <property type="match status" value="1"/>
</dbReference>
<evidence type="ECO:0000256" key="2">
    <source>
        <dbReference type="ARBA" id="ARBA00022448"/>
    </source>
</evidence>
<protein>
    <submittedName>
        <fullName evidence="12">Outer membrane receptor proteins, mostly Fe transport</fullName>
    </submittedName>
</protein>
<evidence type="ECO:0000313" key="12">
    <source>
        <dbReference type="EMBL" id="CUN73374.1"/>
    </source>
</evidence>
<name>A0A173ZAV1_9BACE</name>
<dbReference type="RefSeq" id="WP_055278484.1">
    <property type="nucleotide sequence ID" value="NZ_CABIXA010000003.1"/>
</dbReference>
<organism evidence="12 13">
    <name type="scientific">Bacteroides finegoldii</name>
    <dbReference type="NCBI Taxonomy" id="338188"/>
    <lineage>
        <taxon>Bacteria</taxon>
        <taxon>Pseudomonadati</taxon>
        <taxon>Bacteroidota</taxon>
        <taxon>Bacteroidia</taxon>
        <taxon>Bacteroidales</taxon>
        <taxon>Bacteroidaceae</taxon>
        <taxon>Bacteroides</taxon>
    </lineage>
</organism>
<evidence type="ECO:0000259" key="10">
    <source>
        <dbReference type="Pfam" id="PF00593"/>
    </source>
</evidence>
<dbReference type="FunFam" id="2.170.130.10:FF:000008">
    <property type="entry name" value="SusC/RagA family TonB-linked outer membrane protein"/>
    <property type="match status" value="1"/>
</dbReference>
<dbReference type="AlphaFoldDB" id="A0A173ZAV1"/>
<dbReference type="InterPro" id="IPR039426">
    <property type="entry name" value="TonB-dep_rcpt-like"/>
</dbReference>
<dbReference type="SUPFAM" id="SSF49464">
    <property type="entry name" value="Carboxypeptidase regulatory domain-like"/>
    <property type="match status" value="1"/>
</dbReference>
<evidence type="ECO:0000256" key="6">
    <source>
        <dbReference type="ARBA" id="ARBA00023136"/>
    </source>
</evidence>
<dbReference type="NCBIfam" id="TIGR04057">
    <property type="entry name" value="SusC_RagA_signa"/>
    <property type="match status" value="1"/>
</dbReference>
<evidence type="ECO:0000256" key="5">
    <source>
        <dbReference type="ARBA" id="ARBA00023077"/>
    </source>
</evidence>
<dbReference type="InterPro" id="IPR036942">
    <property type="entry name" value="Beta-barrel_TonB_sf"/>
</dbReference>
<feature type="domain" description="TonB-dependent receptor plug" evidence="11">
    <location>
        <begin position="127"/>
        <end position="232"/>
    </location>
</feature>
<accession>A0A173ZAV1</accession>
<dbReference type="Gene3D" id="2.170.130.10">
    <property type="entry name" value="TonB-dependent receptor, plug domain"/>
    <property type="match status" value="1"/>
</dbReference>
<dbReference type="EMBL" id="CYZH01000003">
    <property type="protein sequence ID" value="CUN73374.1"/>
    <property type="molecule type" value="Genomic_DNA"/>
</dbReference>
<dbReference type="Gene3D" id="2.60.40.1120">
    <property type="entry name" value="Carboxypeptidase-like, regulatory domain"/>
    <property type="match status" value="1"/>
</dbReference>
<dbReference type="InterPro" id="IPR008969">
    <property type="entry name" value="CarboxyPept-like_regulatory"/>
</dbReference>
<evidence type="ECO:0000256" key="7">
    <source>
        <dbReference type="ARBA" id="ARBA00023237"/>
    </source>
</evidence>
<sequence>MKNILHGNGSLGRKMQSLFLMTLFVLQSTLSLAQNRTVTGVVVDEKDEPIIGANVTVKGTSKGTITDLDGKFVISAPTNAKLLEVSFIGYNTQTVTITGKTLQIKLTESAIALDEVIAIGYGSAKKGNVTGAIAKVNAEKLEDRATTNIASSLQGQLAGVEVRSTTGEPGSELQIRVRGAASINADATPLYVVDGIPVDDLGSLNPGDIQSIEVLKDASSSAIYGSRGANGVVLITTKQASADDKVKVQFQASFGIQSLERKVDVLSPEEWIEFRTAYNNNRYISQYGSKGATIEDDYATRLAMIGGKESYYFLNDPRWTEPGYGNLQLIDWQDEFFRLAPIQNYQLSLSSGRGNTKYRVSLGYTDQKGIAIESSYKRLNFRANVESKLFNRITVGVNLAPSANWSDGGRVDGKDRQATNVLTMVPVAEPEDGIYTGSGSKGYYRWTSSSKVSPIAYMEEVTNHGESVRFNSAAYVKADIWDGLKAEVTGSYNFSSTQSRSFIPSSVTKYRTDSEGYKTTASRSEARSNKFLLQTILHYNKTFGRHTVGAMAGYSMESSGGSSSKLSATQFPDNSLEVFDMADVVLTAAAASLSTPSRLMSYFGRVQYEYDDRYLLTASIRRDGSSRFGKENRWGVFPAVSAAYRISNEKFWPKDFFMNSLKIRGSWGANGNNSIPTNTALAKLSSANYSSGNIINGFAPTSLANPDLGWEKTESWNIAFDMGMFNNRIFLSADYYVKTTKDLLYQVTVPALLGFTQAWGNIGSIRNKGFELELTTQNLTGKLKWTTSLNVSYNKNKVLSLGDDNSTVFTGYDKTTQVFMVGQPLRSFYMYDAVGVYQTQADLQKYPVMQNTKVGDVRYRDANGDGVISDSDRTLMGKPDPDYTFGMTNTFKYKNFDLSILITGQTGGHIYGVLGRAMDRPGMGANINVLAHWKNMWKSEAEPGDGKTPGIDNANTGQFYDSRWLYSTDFIKIKNITLGYRLPFKKKFIQNARVYLSGENLLMWDKYDGGFSPEANNAGSSGDYDYGSYPQARVITLGVNVTF</sequence>
<dbReference type="InterPro" id="IPR037066">
    <property type="entry name" value="Plug_dom_sf"/>
</dbReference>